<keyword evidence="1" id="KW-0175">Coiled coil</keyword>
<dbReference type="EMBL" id="WBOT01000002">
    <property type="protein sequence ID" value="KAB2334286.1"/>
    <property type="molecule type" value="Genomic_DNA"/>
</dbReference>
<evidence type="ECO:0000313" key="3">
    <source>
        <dbReference type="Proteomes" id="UP000441354"/>
    </source>
</evidence>
<gene>
    <name evidence="2" type="ORF">F7732_09455</name>
</gene>
<feature type="coiled-coil region" evidence="1">
    <location>
        <begin position="22"/>
        <end position="80"/>
    </location>
</feature>
<dbReference type="OrthoDB" id="2942297at2"/>
<evidence type="ECO:0000256" key="1">
    <source>
        <dbReference type="SAM" id="Coils"/>
    </source>
</evidence>
<sequence length="99" mass="11561">MADILAALLSVREVFVHMPRRLEEVRQDIKQCELEIDDLQHVMEFASLSASKGFEIYRQMKEVRNRRRLLKNELEVLEVVKRLQSAGKPTEKQLNQAIG</sequence>
<name>A0A7V7UWJ5_9BACI</name>
<protein>
    <submittedName>
        <fullName evidence="2">Uncharacterized protein</fullName>
    </submittedName>
</protein>
<dbReference type="Proteomes" id="UP000441354">
    <property type="component" value="Unassembled WGS sequence"/>
</dbReference>
<dbReference type="AlphaFoldDB" id="A0A7V7UWJ5"/>
<reference evidence="2 3" key="1">
    <citation type="journal article" date="2014" name="Arch. Microbiol.">
        <title>Bacillus mesophilum sp. nov., strain IITR-54T, a novel 4-chlorobiphenyl dechlorinating bacterium.</title>
        <authorList>
            <person name="Manickam N."/>
            <person name="Singh N.K."/>
            <person name="Bajaj A."/>
            <person name="Kumar R.M."/>
            <person name="Kaur G."/>
            <person name="Kaur N."/>
            <person name="Bala M."/>
            <person name="Kumar A."/>
            <person name="Mayilraj S."/>
        </authorList>
    </citation>
    <scope>NUCLEOTIDE SEQUENCE [LARGE SCALE GENOMIC DNA]</scope>
    <source>
        <strain evidence="2 3">IITR-54</strain>
    </source>
</reference>
<evidence type="ECO:0000313" key="2">
    <source>
        <dbReference type="EMBL" id="KAB2334286.1"/>
    </source>
</evidence>
<comment type="caution">
    <text evidence="2">The sequence shown here is derived from an EMBL/GenBank/DDBJ whole genome shotgun (WGS) entry which is preliminary data.</text>
</comment>
<keyword evidence="3" id="KW-1185">Reference proteome</keyword>
<dbReference type="RefSeq" id="WP_151573600.1">
    <property type="nucleotide sequence ID" value="NZ_WBOT01000002.1"/>
</dbReference>
<organism evidence="2 3">
    <name type="scientific">Bacillus mesophilum</name>
    <dbReference type="NCBI Taxonomy" id="1071718"/>
    <lineage>
        <taxon>Bacteria</taxon>
        <taxon>Bacillati</taxon>
        <taxon>Bacillota</taxon>
        <taxon>Bacilli</taxon>
        <taxon>Bacillales</taxon>
        <taxon>Bacillaceae</taxon>
        <taxon>Bacillus</taxon>
    </lineage>
</organism>
<proteinExistence type="predicted"/>
<accession>A0A7V7UWJ5</accession>